<accession>A0AAD9GCX1</accession>
<gene>
    <name evidence="2" type="ORF">X943_001298</name>
</gene>
<comment type="caution">
    <text evidence="2">The sequence shown here is derived from an EMBL/GenBank/DDBJ whole genome shotgun (WGS) entry which is preliminary data.</text>
</comment>
<name>A0AAD9GCX1_BABDI</name>
<dbReference type="AlphaFoldDB" id="A0AAD9GCX1"/>
<keyword evidence="3" id="KW-1185">Reference proteome</keyword>
<evidence type="ECO:0000313" key="2">
    <source>
        <dbReference type="EMBL" id="KAK1936077.1"/>
    </source>
</evidence>
<feature type="region of interest" description="Disordered" evidence="1">
    <location>
        <begin position="32"/>
        <end position="85"/>
    </location>
</feature>
<proteinExistence type="predicted"/>
<dbReference type="EMBL" id="JAHBMH010000044">
    <property type="protein sequence ID" value="KAK1936077.1"/>
    <property type="molecule type" value="Genomic_DNA"/>
</dbReference>
<reference evidence="2" key="1">
    <citation type="journal article" date="2014" name="Nucleic Acids Res.">
        <title>The evolutionary dynamics of variant antigen genes in Babesia reveal a history of genomic innovation underlying host-parasite interaction.</title>
        <authorList>
            <person name="Jackson A.P."/>
            <person name="Otto T.D."/>
            <person name="Darby A."/>
            <person name="Ramaprasad A."/>
            <person name="Xia D."/>
            <person name="Echaide I.E."/>
            <person name="Farber M."/>
            <person name="Gahlot S."/>
            <person name="Gamble J."/>
            <person name="Gupta D."/>
            <person name="Gupta Y."/>
            <person name="Jackson L."/>
            <person name="Malandrin L."/>
            <person name="Malas T.B."/>
            <person name="Moussa E."/>
            <person name="Nair M."/>
            <person name="Reid A.J."/>
            <person name="Sanders M."/>
            <person name="Sharma J."/>
            <person name="Tracey A."/>
            <person name="Quail M.A."/>
            <person name="Weir W."/>
            <person name="Wastling J.M."/>
            <person name="Hall N."/>
            <person name="Willadsen P."/>
            <person name="Lingelbach K."/>
            <person name="Shiels B."/>
            <person name="Tait A."/>
            <person name="Berriman M."/>
            <person name="Allred D.R."/>
            <person name="Pain A."/>
        </authorList>
    </citation>
    <scope>NUCLEOTIDE SEQUENCE</scope>
    <source>
        <strain evidence="2">1802A</strain>
    </source>
</reference>
<feature type="compositionally biased region" description="Acidic residues" evidence="1">
    <location>
        <begin position="42"/>
        <end position="53"/>
    </location>
</feature>
<sequence>MNANEGEDRNDTDSDKDGIRLFKRISKALHINLEANNTPYDVPDDDDQEGESDEEHHGDVEPRPGVGTKSIIKPLEGTPKGLTRRPIRANRLRVSEWHRGTPKHILLGGETPPDGVVPKDAPATVTEGYKAERYSEQSPRDLHSAT</sequence>
<evidence type="ECO:0000256" key="1">
    <source>
        <dbReference type="SAM" id="MobiDB-lite"/>
    </source>
</evidence>
<organism evidence="2 3">
    <name type="scientific">Babesia divergens</name>
    <dbReference type="NCBI Taxonomy" id="32595"/>
    <lineage>
        <taxon>Eukaryota</taxon>
        <taxon>Sar</taxon>
        <taxon>Alveolata</taxon>
        <taxon>Apicomplexa</taxon>
        <taxon>Aconoidasida</taxon>
        <taxon>Piroplasmida</taxon>
        <taxon>Babesiidae</taxon>
        <taxon>Babesia</taxon>
    </lineage>
</organism>
<dbReference type="Proteomes" id="UP001195914">
    <property type="component" value="Unassembled WGS sequence"/>
</dbReference>
<evidence type="ECO:0000313" key="3">
    <source>
        <dbReference type="Proteomes" id="UP001195914"/>
    </source>
</evidence>
<protein>
    <submittedName>
        <fullName evidence="2">Uncharacterized protein</fullName>
    </submittedName>
</protein>
<reference evidence="2" key="2">
    <citation type="submission" date="2021-05" db="EMBL/GenBank/DDBJ databases">
        <authorList>
            <person name="Pain A."/>
        </authorList>
    </citation>
    <scope>NUCLEOTIDE SEQUENCE</scope>
    <source>
        <strain evidence="2">1802A</strain>
    </source>
</reference>